<dbReference type="AlphaFoldDB" id="A0A6P1MDL6"/>
<evidence type="ECO:0000256" key="1">
    <source>
        <dbReference type="SAM" id="Phobius"/>
    </source>
</evidence>
<dbReference type="GO" id="GO:0006508">
    <property type="term" value="P:proteolysis"/>
    <property type="evidence" value="ECO:0007669"/>
    <property type="project" value="UniProtKB-KW"/>
</dbReference>
<accession>A0A6P1MDL6</accession>
<dbReference type="GO" id="GO:0004175">
    <property type="term" value="F:endopeptidase activity"/>
    <property type="evidence" value="ECO:0007669"/>
    <property type="project" value="UniProtKB-ARBA"/>
</dbReference>
<dbReference type="RefSeq" id="WP_160628258.1">
    <property type="nucleotide sequence ID" value="NZ_CP047593.1"/>
</dbReference>
<evidence type="ECO:0000313" key="4">
    <source>
        <dbReference type="Proteomes" id="UP000464954"/>
    </source>
</evidence>
<dbReference type="EMBL" id="CP047593">
    <property type="protein sequence ID" value="QHI69195.1"/>
    <property type="molecule type" value="Genomic_DNA"/>
</dbReference>
<keyword evidence="4" id="KW-1185">Reference proteome</keyword>
<reference evidence="3 4" key="1">
    <citation type="submission" date="2020-01" db="EMBL/GenBank/DDBJ databases">
        <title>Ponticoccus aerotolerans gen. nov., sp. nov., an anaerobic bacterium and proposal of Ponticoccusceae fam. nov., Ponticoccusles ord. nov. and Ponticoccuse classis nov. in the phylum Kiritimatiellaeota.</title>
        <authorList>
            <person name="Zhou L.Y."/>
            <person name="Du Z.J."/>
        </authorList>
    </citation>
    <scope>NUCLEOTIDE SEQUENCE [LARGE SCALE GENOMIC DNA]</scope>
    <source>
        <strain evidence="3 4">S-5007</strain>
    </source>
</reference>
<evidence type="ECO:0000313" key="3">
    <source>
        <dbReference type="EMBL" id="QHI69195.1"/>
    </source>
</evidence>
<feature type="transmembrane region" description="Helical" evidence="1">
    <location>
        <begin position="73"/>
        <end position="91"/>
    </location>
</feature>
<dbReference type="Pfam" id="PF02517">
    <property type="entry name" value="Rce1-like"/>
    <property type="match status" value="1"/>
</dbReference>
<dbReference type="InterPro" id="IPR014346">
    <property type="entry name" value="Prenyl_protease-related"/>
</dbReference>
<feature type="transmembrane region" description="Helical" evidence="1">
    <location>
        <begin position="188"/>
        <end position="217"/>
    </location>
</feature>
<keyword evidence="1" id="KW-0812">Transmembrane</keyword>
<keyword evidence="3" id="KW-0645">Protease</keyword>
<dbReference type="InterPro" id="IPR003675">
    <property type="entry name" value="Rce1/LyrA-like_dom"/>
</dbReference>
<feature type="domain" description="CAAX prenyl protease 2/Lysostaphin resistance protein A-like" evidence="2">
    <location>
        <begin position="143"/>
        <end position="235"/>
    </location>
</feature>
<sequence length="250" mass="29385">MSEQTKPEWTPELDKENSAAVWAHTVPFLAWLLMMSLLGDPSGMRYLWQTVGGLILLFAFRPWRWYERPKLKSLPLALAVGVLVFVFWVGLESQFFKNTFPGISAFYEKYLVDLIHFGNMREPLELGENGFHHYDPRTTGWPLFWVHMLGTTLVIGAIEEFMFRGFVYRWMQGSPFFRKDIGRMDVKMCILVSVIFALEHNEWIMGFLCGLFYTWLMVRTRDIWAPIWAHALTNGLLGWYAVKTGAYWFW</sequence>
<gene>
    <name evidence="3" type="ORF">GT409_06930</name>
</gene>
<feature type="transmembrane region" description="Helical" evidence="1">
    <location>
        <begin position="21"/>
        <end position="39"/>
    </location>
</feature>
<dbReference type="GO" id="GO:0080120">
    <property type="term" value="P:CAAX-box protein maturation"/>
    <property type="evidence" value="ECO:0007669"/>
    <property type="project" value="UniProtKB-ARBA"/>
</dbReference>
<keyword evidence="1" id="KW-0472">Membrane</keyword>
<organism evidence="3 4">
    <name type="scientific">Tichowtungia aerotolerans</name>
    <dbReference type="NCBI Taxonomy" id="2697043"/>
    <lineage>
        <taxon>Bacteria</taxon>
        <taxon>Pseudomonadati</taxon>
        <taxon>Kiritimatiellota</taxon>
        <taxon>Tichowtungiia</taxon>
        <taxon>Tichowtungiales</taxon>
        <taxon>Tichowtungiaceae</taxon>
        <taxon>Tichowtungia</taxon>
    </lineage>
</organism>
<dbReference type="NCBIfam" id="TIGR03008">
    <property type="entry name" value="pepcterm_CAAX"/>
    <property type="match status" value="1"/>
</dbReference>
<evidence type="ECO:0000259" key="2">
    <source>
        <dbReference type="Pfam" id="PF02517"/>
    </source>
</evidence>
<proteinExistence type="predicted"/>
<protein>
    <submittedName>
        <fullName evidence="3">CAAX prenyl protease-related protein</fullName>
    </submittedName>
</protein>
<keyword evidence="1" id="KW-1133">Transmembrane helix</keyword>
<dbReference type="Proteomes" id="UP000464954">
    <property type="component" value="Chromosome"/>
</dbReference>
<keyword evidence="3" id="KW-0378">Hydrolase</keyword>
<feature type="transmembrane region" description="Helical" evidence="1">
    <location>
        <begin position="223"/>
        <end position="242"/>
    </location>
</feature>
<name>A0A6P1MDL6_9BACT</name>
<feature type="transmembrane region" description="Helical" evidence="1">
    <location>
        <begin position="144"/>
        <end position="167"/>
    </location>
</feature>
<dbReference type="KEGG" id="taer:GT409_06930"/>
<feature type="transmembrane region" description="Helical" evidence="1">
    <location>
        <begin position="45"/>
        <end position="61"/>
    </location>
</feature>